<reference evidence="1" key="2">
    <citation type="journal article" date="2015" name="Fish Shellfish Immunol.">
        <title>Early steps in the European eel (Anguilla anguilla)-Vibrio vulnificus interaction in the gills: Role of the RtxA13 toxin.</title>
        <authorList>
            <person name="Callol A."/>
            <person name="Pajuelo D."/>
            <person name="Ebbesson L."/>
            <person name="Teles M."/>
            <person name="MacKenzie S."/>
            <person name="Amaro C."/>
        </authorList>
    </citation>
    <scope>NUCLEOTIDE SEQUENCE</scope>
</reference>
<organism evidence="1">
    <name type="scientific">Anguilla anguilla</name>
    <name type="common">European freshwater eel</name>
    <name type="synonym">Muraena anguilla</name>
    <dbReference type="NCBI Taxonomy" id="7936"/>
    <lineage>
        <taxon>Eukaryota</taxon>
        <taxon>Metazoa</taxon>
        <taxon>Chordata</taxon>
        <taxon>Craniata</taxon>
        <taxon>Vertebrata</taxon>
        <taxon>Euteleostomi</taxon>
        <taxon>Actinopterygii</taxon>
        <taxon>Neopterygii</taxon>
        <taxon>Teleostei</taxon>
        <taxon>Anguilliformes</taxon>
        <taxon>Anguillidae</taxon>
        <taxon>Anguilla</taxon>
    </lineage>
</organism>
<dbReference type="EMBL" id="GBXM01074757">
    <property type="protein sequence ID" value="JAH33820.1"/>
    <property type="molecule type" value="Transcribed_RNA"/>
</dbReference>
<protein>
    <submittedName>
        <fullName evidence="1">Uncharacterized protein</fullName>
    </submittedName>
</protein>
<sequence>MGRKFPYAMLEAKME</sequence>
<proteinExistence type="predicted"/>
<accession>A0A0E9RZN4</accession>
<evidence type="ECO:0000313" key="1">
    <source>
        <dbReference type="EMBL" id="JAH33820.1"/>
    </source>
</evidence>
<name>A0A0E9RZN4_ANGAN</name>
<reference evidence="1" key="1">
    <citation type="submission" date="2014-11" db="EMBL/GenBank/DDBJ databases">
        <authorList>
            <person name="Amaro Gonzalez C."/>
        </authorList>
    </citation>
    <scope>NUCLEOTIDE SEQUENCE</scope>
</reference>